<dbReference type="Pfam" id="PF02253">
    <property type="entry name" value="PLA1"/>
    <property type="match status" value="1"/>
</dbReference>
<dbReference type="Proteomes" id="UP001621714">
    <property type="component" value="Unassembled WGS sequence"/>
</dbReference>
<comment type="catalytic activity">
    <reaction evidence="2 18">
        <text>a 1,2-diacyl-sn-glycero-3-phosphocholine + H2O = a 1-acyl-sn-glycero-3-phosphocholine + a fatty acid + H(+)</text>
        <dbReference type="Rhea" id="RHEA:15801"/>
        <dbReference type="ChEBI" id="CHEBI:15377"/>
        <dbReference type="ChEBI" id="CHEBI:15378"/>
        <dbReference type="ChEBI" id="CHEBI:28868"/>
        <dbReference type="ChEBI" id="CHEBI:57643"/>
        <dbReference type="ChEBI" id="CHEBI:58168"/>
        <dbReference type="EC" id="3.1.1.4"/>
    </reaction>
</comment>
<feature type="signal peptide" evidence="18">
    <location>
        <begin position="1"/>
        <end position="26"/>
    </location>
</feature>
<keyword evidence="13 18" id="KW-0106">Calcium</keyword>
<evidence type="ECO:0000256" key="13">
    <source>
        <dbReference type="ARBA" id="ARBA00022837"/>
    </source>
</evidence>
<dbReference type="PANTHER" id="PTHR40457:SF1">
    <property type="entry name" value="PHOSPHOLIPASE A1"/>
    <property type="match status" value="1"/>
</dbReference>
<sequence length="300" mass="34144">MKQAPPFAFLWCAAFLLLTLPFALLAEPQPEPWLLPPVETTAQESEAAVATTPAAPTALEEYMNSPMAALTVHEPMYFVAGSGEGEDIKARFQFSFKYRLFDENTEFVQRFPLLGRLHLSYTQTSLWNWSAQSVPFEDTSYKPSLFFELLDTPVAPVLNVGYYHESNGEDGDDSRSMDTLFVQPVWGTQLWGRDFYFIPRALVYLTKGDENRDLTKYRGHVDYLLRYGNEDGLVLSSLYRYGYGGRHTVQMDASYPLRMPIAWRTGGFVFAQAFSGYGESMLTYNERVDFTLRIGLGIVR</sequence>
<evidence type="ECO:0000256" key="16">
    <source>
        <dbReference type="ARBA" id="ARBA00023136"/>
    </source>
</evidence>
<keyword evidence="16" id="KW-0472">Membrane</keyword>
<evidence type="ECO:0000313" key="19">
    <source>
        <dbReference type="EMBL" id="MFK7161604.1"/>
    </source>
</evidence>
<name>A0ABW8Q0E1_9GAMM</name>
<evidence type="ECO:0000256" key="6">
    <source>
        <dbReference type="ARBA" id="ARBA00013278"/>
    </source>
</evidence>
<comment type="function">
    <text evidence="18">Hydrolysis of phosphatidylcholine with phospholipase A2 (EC 3.1.1.4) and phospholipase A1 (EC 3.1.1.32) activities.</text>
</comment>
<reference evidence="19 20" key="1">
    <citation type="submission" date="2024-02" db="EMBL/GenBank/DDBJ databases">
        <title>Marinospirillum sp. MEB 164 isolated from Lonar lake sediment.</title>
        <authorList>
            <person name="Joshi A."/>
            <person name="Thite S."/>
        </authorList>
    </citation>
    <scope>NUCLEOTIDE SEQUENCE [LARGE SCALE GENOMIC DNA]</scope>
    <source>
        <strain evidence="19 20">MEB164</strain>
    </source>
</reference>
<accession>A0ABW8Q0E1</accession>
<dbReference type="PANTHER" id="PTHR40457">
    <property type="entry name" value="PHOSPHOLIPASE A1"/>
    <property type="match status" value="1"/>
</dbReference>
<comment type="catalytic activity">
    <reaction evidence="1 18">
        <text>a 1,2-diacyl-sn-glycero-3-phosphocholine + H2O = a 2-acyl-sn-glycero-3-phosphocholine + a fatty acid + H(+)</text>
        <dbReference type="Rhea" id="RHEA:18689"/>
        <dbReference type="ChEBI" id="CHEBI:15377"/>
        <dbReference type="ChEBI" id="CHEBI:15378"/>
        <dbReference type="ChEBI" id="CHEBI:28868"/>
        <dbReference type="ChEBI" id="CHEBI:57643"/>
        <dbReference type="ChEBI" id="CHEBI:57875"/>
        <dbReference type="EC" id="3.1.1.32"/>
    </reaction>
</comment>
<evidence type="ECO:0000256" key="1">
    <source>
        <dbReference type="ARBA" id="ARBA00000111"/>
    </source>
</evidence>
<evidence type="ECO:0000256" key="15">
    <source>
        <dbReference type="ARBA" id="ARBA00023098"/>
    </source>
</evidence>
<dbReference type="Gene3D" id="2.40.230.10">
    <property type="entry name" value="Phospholipase A1"/>
    <property type="match status" value="1"/>
</dbReference>
<dbReference type="EMBL" id="JBANFI010000007">
    <property type="protein sequence ID" value="MFK7161604.1"/>
    <property type="molecule type" value="Genomic_DNA"/>
</dbReference>
<evidence type="ECO:0000256" key="7">
    <source>
        <dbReference type="ARBA" id="ARBA00021726"/>
    </source>
</evidence>
<evidence type="ECO:0000256" key="8">
    <source>
        <dbReference type="ARBA" id="ARBA00022452"/>
    </source>
</evidence>
<keyword evidence="17 18" id="KW-0998">Cell outer membrane</keyword>
<protein>
    <recommendedName>
        <fullName evidence="7 18">Phospholipase A1</fullName>
        <ecNumber evidence="5 18">3.1.1.32</ecNumber>
        <ecNumber evidence="6 18">3.1.1.4</ecNumber>
    </recommendedName>
    <alternativeName>
        <fullName evidence="18">Phosphatidylcholine 1-acylhydrolase</fullName>
    </alternativeName>
</protein>
<comment type="caution">
    <text evidence="19">The sequence shown here is derived from an EMBL/GenBank/DDBJ whole genome shotgun (WGS) entry which is preliminary data.</text>
</comment>
<evidence type="ECO:0000256" key="14">
    <source>
        <dbReference type="ARBA" id="ARBA00022963"/>
    </source>
</evidence>
<feature type="chain" id="PRO_5045000087" description="Phospholipase A1" evidence="18">
    <location>
        <begin position="27"/>
        <end position="300"/>
    </location>
</feature>
<keyword evidence="15 18" id="KW-0443">Lipid metabolism</keyword>
<proteinExistence type="inferred from homology"/>
<keyword evidence="9" id="KW-0812">Transmembrane</keyword>
<dbReference type="PRINTS" id="PR01486">
    <property type="entry name" value="PHPHLIPASEA1"/>
</dbReference>
<evidence type="ECO:0000256" key="2">
    <source>
        <dbReference type="ARBA" id="ARBA00001604"/>
    </source>
</evidence>
<evidence type="ECO:0000256" key="3">
    <source>
        <dbReference type="ARBA" id="ARBA00010525"/>
    </source>
</evidence>
<keyword evidence="14 18" id="KW-0442">Lipid degradation</keyword>
<evidence type="ECO:0000256" key="17">
    <source>
        <dbReference type="ARBA" id="ARBA00023237"/>
    </source>
</evidence>
<evidence type="ECO:0000256" key="4">
    <source>
        <dbReference type="ARBA" id="ARBA00011702"/>
    </source>
</evidence>
<evidence type="ECO:0000256" key="9">
    <source>
        <dbReference type="ARBA" id="ARBA00022692"/>
    </source>
</evidence>
<organism evidence="19 20">
    <name type="scientific">Marinospirillum alkalitolerans</name>
    <dbReference type="NCBI Taxonomy" id="3123374"/>
    <lineage>
        <taxon>Bacteria</taxon>
        <taxon>Pseudomonadati</taxon>
        <taxon>Pseudomonadota</taxon>
        <taxon>Gammaproteobacteria</taxon>
        <taxon>Oceanospirillales</taxon>
        <taxon>Oceanospirillaceae</taxon>
        <taxon>Marinospirillum</taxon>
    </lineage>
</organism>
<dbReference type="InterPro" id="IPR036541">
    <property type="entry name" value="PLipase_A1_sf"/>
</dbReference>
<evidence type="ECO:0000256" key="18">
    <source>
        <dbReference type="RuleBase" id="RU366027"/>
    </source>
</evidence>
<evidence type="ECO:0000256" key="10">
    <source>
        <dbReference type="ARBA" id="ARBA00022723"/>
    </source>
</evidence>
<dbReference type="SUPFAM" id="SSF56931">
    <property type="entry name" value="Outer membrane phospholipase A (OMPLA)"/>
    <property type="match status" value="1"/>
</dbReference>
<dbReference type="InterPro" id="IPR003187">
    <property type="entry name" value="PLipase_A1"/>
</dbReference>
<keyword evidence="11 18" id="KW-0732">Signal</keyword>
<keyword evidence="12 18" id="KW-0378">Hydrolase</keyword>
<comment type="cofactor">
    <cofactor evidence="18">
        <name>Ca(2+)</name>
        <dbReference type="ChEBI" id="CHEBI:29108"/>
    </cofactor>
    <text evidence="18">Binds 1 Ca(2+) ion per monomer. In the dimeric form the Ca(2+) is bound by different amino acids with binding of each Ca(2+) shared with ligands coming from each monomer. The Ca(2+) ion may have a role in catalysis.</text>
</comment>
<comment type="similarity">
    <text evidence="3 18">Belongs to the phospholipase A1 family.</text>
</comment>
<evidence type="ECO:0000256" key="12">
    <source>
        <dbReference type="ARBA" id="ARBA00022801"/>
    </source>
</evidence>
<evidence type="ECO:0000313" key="20">
    <source>
        <dbReference type="Proteomes" id="UP001621714"/>
    </source>
</evidence>
<evidence type="ECO:0000256" key="5">
    <source>
        <dbReference type="ARBA" id="ARBA00013179"/>
    </source>
</evidence>
<dbReference type="EC" id="3.1.1.4" evidence="6 18"/>
<dbReference type="RefSeq" id="WP_405340745.1">
    <property type="nucleotide sequence ID" value="NZ_JBANFI010000007.1"/>
</dbReference>
<comment type="subcellular location">
    <subcellularLocation>
        <location evidence="18">Cell outer membrane</location>
        <topology evidence="18">Multi-pass membrane protein</topology>
    </subcellularLocation>
    <text evidence="18">One of the very few enzymes located there.</text>
</comment>
<keyword evidence="8" id="KW-1134">Transmembrane beta strand</keyword>
<comment type="subunit">
    <text evidence="4 18">Homodimer; dimerization is reversible, and the dimeric form is the active one.</text>
</comment>
<keyword evidence="20" id="KW-1185">Reference proteome</keyword>
<evidence type="ECO:0000256" key="11">
    <source>
        <dbReference type="ARBA" id="ARBA00022729"/>
    </source>
</evidence>
<keyword evidence="10 18" id="KW-0479">Metal-binding</keyword>
<dbReference type="EC" id="3.1.1.32" evidence="5 18"/>
<gene>
    <name evidence="19" type="ORF">V6U78_11210</name>
</gene>